<dbReference type="AlphaFoldDB" id="A0A8C9LYI3"/>
<evidence type="ECO:0000313" key="1">
    <source>
        <dbReference type="Ensembl" id="ENSPTEP00000036767.1"/>
    </source>
</evidence>
<dbReference type="Pfam" id="PF15199">
    <property type="entry name" value="DAOA"/>
    <property type="match status" value="1"/>
</dbReference>
<reference evidence="1" key="2">
    <citation type="submission" date="2025-09" db="UniProtKB">
        <authorList>
            <consortium name="Ensembl"/>
        </authorList>
    </citation>
    <scope>IDENTIFICATION</scope>
</reference>
<proteinExistence type="predicted"/>
<reference evidence="1" key="1">
    <citation type="submission" date="2025-08" db="UniProtKB">
        <authorList>
            <consortium name="Ensembl"/>
        </authorList>
    </citation>
    <scope>IDENTIFICATION</scope>
</reference>
<dbReference type="Proteomes" id="UP000694416">
    <property type="component" value="Unplaced"/>
</dbReference>
<name>A0A8C9LYI3_9PRIM</name>
<keyword evidence="2" id="KW-1185">Reference proteome</keyword>
<organism evidence="1 2">
    <name type="scientific">Piliocolobus tephrosceles</name>
    <name type="common">Ugandan red Colobus</name>
    <dbReference type="NCBI Taxonomy" id="591936"/>
    <lineage>
        <taxon>Eukaryota</taxon>
        <taxon>Metazoa</taxon>
        <taxon>Chordata</taxon>
        <taxon>Craniata</taxon>
        <taxon>Vertebrata</taxon>
        <taxon>Euteleostomi</taxon>
        <taxon>Mammalia</taxon>
        <taxon>Eutheria</taxon>
        <taxon>Euarchontoglires</taxon>
        <taxon>Primates</taxon>
        <taxon>Haplorrhini</taxon>
        <taxon>Catarrhini</taxon>
        <taxon>Cercopithecidae</taxon>
        <taxon>Colobinae</taxon>
        <taxon>Piliocolobus</taxon>
    </lineage>
</organism>
<sequence length="120" mass="14415">MRTAIWKRHRGIYRDHYILGSFTFLTPTQKAGTSNQWNIGKVMRRDTGDEVTFYKTWPTETRSPYRLEAVISHVGKVLMARNYEASKDFRQHLEMWTYYYNQQKDQSCNHKELTSTKAEW</sequence>
<protein>
    <submittedName>
        <fullName evidence="1">Uncharacterized protein</fullName>
    </submittedName>
</protein>
<dbReference type="Ensembl" id="ENSPTET00000049837.1">
    <property type="protein sequence ID" value="ENSPTEP00000036767.1"/>
    <property type="gene ID" value="ENSPTEG00000034502.1"/>
</dbReference>
<evidence type="ECO:0000313" key="2">
    <source>
        <dbReference type="Proteomes" id="UP000694416"/>
    </source>
</evidence>
<dbReference type="InterPro" id="IPR027929">
    <property type="entry name" value="DAOA"/>
</dbReference>
<accession>A0A8C9LYI3</accession>